<organism evidence="2 3">
    <name type="scientific">Paenibacillus hexagrammi</name>
    <dbReference type="NCBI Taxonomy" id="2908839"/>
    <lineage>
        <taxon>Bacteria</taxon>
        <taxon>Bacillati</taxon>
        <taxon>Bacillota</taxon>
        <taxon>Bacilli</taxon>
        <taxon>Bacillales</taxon>
        <taxon>Paenibacillaceae</taxon>
        <taxon>Paenibacillus</taxon>
    </lineage>
</organism>
<dbReference type="SUPFAM" id="SSF52540">
    <property type="entry name" value="P-loop containing nucleoside triphosphate hydrolases"/>
    <property type="match status" value="1"/>
</dbReference>
<dbReference type="InterPro" id="IPR003593">
    <property type="entry name" value="AAA+_ATPase"/>
</dbReference>
<evidence type="ECO:0000259" key="1">
    <source>
        <dbReference type="SMART" id="SM00382"/>
    </source>
</evidence>
<keyword evidence="3" id="KW-1185">Reference proteome</keyword>
<dbReference type="Proteomes" id="UP001649230">
    <property type="component" value="Plasmid pYPD9-1"/>
</dbReference>
<evidence type="ECO:0000313" key="3">
    <source>
        <dbReference type="Proteomes" id="UP001649230"/>
    </source>
</evidence>
<sequence>MSNNEVGDVCIAREICSAYGVLCSAQCVGYMETDHQIRLSEIPKRYWNINGEPASAATAADLIKSDNPKESRFIKKFGSNLPDEVKRGSGLFLFGSTGSGKTTTATALLQDYIRYTVSMAIAERQGVRGLSALYVHVPTFLRTAKTIYEDDHAVASQASAEVAQMTRKMLKVPLLLMDDIGAEKPTESVRERMLTIVEHRTVEGLATIYTSNLTLPEIEISLGSRIRSRIEGETIQLNLSGRDHRRA</sequence>
<keyword evidence="2" id="KW-0614">Plasmid</keyword>
<proteinExistence type="predicted"/>
<reference evidence="2 3" key="1">
    <citation type="journal article" date="2024" name="Int. J. Syst. Evol. Microbiol.">
        <title>Paenibacillus hexagrammi sp. nov., a novel bacterium isolated from the gut content of Hexagrammos agrammus.</title>
        <authorList>
            <person name="Jung H.K."/>
            <person name="Kim D.G."/>
            <person name="Zin H."/>
            <person name="Park J."/>
            <person name="Jung H."/>
            <person name="Kim Y.O."/>
            <person name="Kong H.J."/>
            <person name="Kim J.W."/>
            <person name="Kim Y.S."/>
        </authorList>
    </citation>
    <scope>NUCLEOTIDE SEQUENCE [LARGE SCALE GENOMIC DNA]</scope>
    <source>
        <strain evidence="2 3">YPD9-1</strain>
    </source>
</reference>
<feature type="domain" description="AAA+ ATPase" evidence="1">
    <location>
        <begin position="87"/>
        <end position="236"/>
    </location>
</feature>
<dbReference type="Gene3D" id="3.40.50.300">
    <property type="entry name" value="P-loop containing nucleotide triphosphate hydrolases"/>
    <property type="match status" value="1"/>
</dbReference>
<dbReference type="SMART" id="SM00382">
    <property type="entry name" value="AAA"/>
    <property type="match status" value="1"/>
</dbReference>
<dbReference type="CDD" id="cd00009">
    <property type="entry name" value="AAA"/>
    <property type="match status" value="1"/>
</dbReference>
<dbReference type="EMBL" id="CP090979">
    <property type="protein sequence ID" value="UJF36596.1"/>
    <property type="molecule type" value="Genomic_DNA"/>
</dbReference>
<protein>
    <submittedName>
        <fullName evidence="2">AAA family ATPase</fullName>
    </submittedName>
</protein>
<dbReference type="Pfam" id="PF01695">
    <property type="entry name" value="IstB_IS21"/>
    <property type="match status" value="1"/>
</dbReference>
<dbReference type="InterPro" id="IPR027417">
    <property type="entry name" value="P-loop_NTPase"/>
</dbReference>
<dbReference type="PANTHER" id="PTHR30050:SF4">
    <property type="entry name" value="ATP-BINDING PROTEIN RV3427C IN INSERTION SEQUENCE-RELATED"/>
    <property type="match status" value="1"/>
</dbReference>
<evidence type="ECO:0000313" key="2">
    <source>
        <dbReference type="EMBL" id="UJF36596.1"/>
    </source>
</evidence>
<dbReference type="PANTHER" id="PTHR30050">
    <property type="entry name" value="CHROMOSOMAL REPLICATION INITIATOR PROTEIN DNAA"/>
    <property type="match status" value="1"/>
</dbReference>
<name>A0ABY3SRP4_9BACL</name>
<geneLocation type="plasmid" evidence="2 3">
    <name>pYPD9-1</name>
</geneLocation>
<gene>
    <name evidence="2" type="ORF">L0M14_30370</name>
</gene>
<dbReference type="RefSeq" id="WP_235123146.1">
    <property type="nucleotide sequence ID" value="NZ_CP090979.1"/>
</dbReference>
<accession>A0ABY3SRP4</accession>
<dbReference type="InterPro" id="IPR002611">
    <property type="entry name" value="IstB_ATP-bd"/>
</dbReference>